<evidence type="ECO:0000313" key="2">
    <source>
        <dbReference type="Proteomes" id="UP000000598"/>
    </source>
</evidence>
<reference evidence="1 2" key="1">
    <citation type="journal article" date="2004" name="Nature">
        <title>Genome evolution in yeasts.</title>
        <authorList>
            <consortium name="Genolevures"/>
            <person name="Dujon B."/>
            <person name="Sherman D."/>
            <person name="Fischer G."/>
            <person name="Durrens P."/>
            <person name="Casaregola S."/>
            <person name="Lafontaine I."/>
            <person name="de Montigny J."/>
            <person name="Marck C."/>
            <person name="Neuveglise C."/>
            <person name="Talla E."/>
            <person name="Goffard N."/>
            <person name="Frangeul L."/>
            <person name="Aigle M."/>
            <person name="Anthouard V."/>
            <person name="Babour A."/>
            <person name="Barbe V."/>
            <person name="Barnay S."/>
            <person name="Blanchin S."/>
            <person name="Beckerich J.M."/>
            <person name="Beyne E."/>
            <person name="Bleykasten C."/>
            <person name="Boisrame A."/>
            <person name="Boyer J."/>
            <person name="Cattolico L."/>
            <person name="Confanioleri F."/>
            <person name="de Daruvar A."/>
            <person name="Despons L."/>
            <person name="Fabre E."/>
            <person name="Fairhead C."/>
            <person name="Ferry-Dumazet H."/>
            <person name="Groppi A."/>
            <person name="Hantraye F."/>
            <person name="Hennequin C."/>
            <person name="Jauniaux N."/>
            <person name="Joyet P."/>
            <person name="Kachouri R."/>
            <person name="Kerrest A."/>
            <person name="Koszul R."/>
            <person name="Lemaire M."/>
            <person name="Lesur I."/>
            <person name="Ma L."/>
            <person name="Muller H."/>
            <person name="Nicaud J.M."/>
            <person name="Nikolski M."/>
            <person name="Oztas S."/>
            <person name="Ozier-Kalogeropoulos O."/>
            <person name="Pellenz S."/>
            <person name="Potier S."/>
            <person name="Richard G.F."/>
            <person name="Straub M.L."/>
            <person name="Suleau A."/>
            <person name="Swennene D."/>
            <person name="Tekaia F."/>
            <person name="Wesolowski-Louvel M."/>
            <person name="Westhof E."/>
            <person name="Wirth B."/>
            <person name="Zeniou-Meyer M."/>
            <person name="Zivanovic I."/>
            <person name="Bolotin-Fukuhara M."/>
            <person name="Thierry A."/>
            <person name="Bouchier C."/>
            <person name="Caudron B."/>
            <person name="Scarpelli C."/>
            <person name="Gaillardin C."/>
            <person name="Weissenbach J."/>
            <person name="Wincker P."/>
            <person name="Souciet J.L."/>
        </authorList>
    </citation>
    <scope>NUCLEOTIDE SEQUENCE [LARGE SCALE GENOMIC DNA]</scope>
    <source>
        <strain evidence="2">ATCC 8585 / CBS 2359 / DSM 70799 / NBRC 1267 / NRRL Y-1140 / WM37</strain>
    </source>
</reference>
<gene>
    <name evidence="1" type="ORF">KLLA0_A07755g</name>
</gene>
<dbReference type="GO" id="GO:0003735">
    <property type="term" value="F:structural constituent of ribosome"/>
    <property type="evidence" value="ECO:0007669"/>
    <property type="project" value="TreeGrafter"/>
</dbReference>
<dbReference type="FunCoup" id="Q6CXJ4">
    <property type="interactions" value="185"/>
</dbReference>
<dbReference type="PaxDb" id="284590-Q6CXJ4"/>
<dbReference type="Pfam" id="PF12824">
    <property type="entry name" value="MRP-L20"/>
    <property type="match status" value="1"/>
</dbReference>
<sequence>MVRLFSTSARAAKDLSKIIDKSGKLPKIVGPATIYNPKSSASNYKGYLKAKIPAGLYYDPAPSSIHGSTNSETIPKSFLPATDPRHDIIDDLTQGNAEISRVAPVLHEKGEKTYHLKPEDIAEIRRLRLEDPVKNSRKALAKKFNCSPLFISIVSEPPKERKTEMNQVLETIKSQWHPKRALARAERKKRKELWYRA</sequence>
<proteinExistence type="predicted"/>
<dbReference type="AlphaFoldDB" id="Q6CXJ4"/>
<dbReference type="GO" id="GO:0005762">
    <property type="term" value="C:mitochondrial large ribosomal subunit"/>
    <property type="evidence" value="ECO:0007669"/>
    <property type="project" value="TreeGrafter"/>
</dbReference>
<dbReference type="Proteomes" id="UP000000598">
    <property type="component" value="Chromosome A"/>
</dbReference>
<dbReference type="HOGENOM" id="CLU_089054_1_0_1"/>
<dbReference type="InParanoid" id="Q6CXJ4"/>
<dbReference type="eggNOG" id="ENOG502S0A4">
    <property type="taxonomic scope" value="Eukaryota"/>
</dbReference>
<dbReference type="STRING" id="284590.Q6CXJ4"/>
<dbReference type="OMA" id="PEKYTRK"/>
<evidence type="ECO:0000313" key="1">
    <source>
        <dbReference type="EMBL" id="CAH02933.1"/>
    </source>
</evidence>
<keyword evidence="2" id="KW-1185">Reference proteome</keyword>
<dbReference type="InterPro" id="IPR024388">
    <property type="entry name" value="Ribosomal_mL58"/>
</dbReference>
<organism evidence="1 2">
    <name type="scientific">Kluyveromyces lactis (strain ATCC 8585 / CBS 2359 / DSM 70799 / NBRC 1267 / NRRL Y-1140 / WM37)</name>
    <name type="common">Yeast</name>
    <name type="synonym">Candida sphaerica</name>
    <dbReference type="NCBI Taxonomy" id="284590"/>
    <lineage>
        <taxon>Eukaryota</taxon>
        <taxon>Fungi</taxon>
        <taxon>Dikarya</taxon>
        <taxon>Ascomycota</taxon>
        <taxon>Saccharomycotina</taxon>
        <taxon>Saccharomycetes</taxon>
        <taxon>Saccharomycetales</taxon>
        <taxon>Saccharomycetaceae</taxon>
        <taxon>Kluyveromyces</taxon>
    </lineage>
</organism>
<name>Q6CXJ4_KLULA</name>
<dbReference type="KEGG" id="kla:KLLA0_A07755g"/>
<protein>
    <submittedName>
        <fullName evidence="1">KLLA0A07755p</fullName>
    </submittedName>
</protein>
<accession>Q6CXJ4</accession>
<dbReference type="PANTHER" id="PTHR28266">
    <property type="entry name" value="54S RIBOSOMAL PROTEIN L20, MITOCHONDRIAL"/>
    <property type="match status" value="1"/>
</dbReference>
<dbReference type="PANTHER" id="PTHR28266:SF1">
    <property type="entry name" value="LARGE RIBOSOMAL SUBUNIT PROTEIN ML58"/>
    <property type="match status" value="1"/>
</dbReference>
<dbReference type="EMBL" id="CR382121">
    <property type="protein sequence ID" value="CAH02933.1"/>
    <property type="molecule type" value="Genomic_DNA"/>
</dbReference>